<keyword evidence="2" id="KW-1185">Reference proteome</keyword>
<sequence>MIVDQAINEYEKFIFSPGPPERIIKIAGEDIANIVDKCTNKIIYYTEQLKGISC</sequence>
<reference evidence="1 2" key="1">
    <citation type="submission" date="2021-04" db="EMBL/GenBank/DDBJ databases">
        <authorList>
            <person name="Pira H."/>
            <person name="Risdian C."/>
            <person name="Wink J."/>
        </authorList>
    </citation>
    <scope>NUCLEOTIDE SEQUENCE [LARGE SCALE GENOMIC DNA]</scope>
    <source>
        <strain evidence="1 2">WH53</strain>
    </source>
</reference>
<dbReference type="Proteomes" id="UP000690515">
    <property type="component" value="Unassembled WGS sequence"/>
</dbReference>
<gene>
    <name evidence="1" type="ORF">KCG35_18300</name>
</gene>
<comment type="caution">
    <text evidence="1">The sequence shown here is derived from an EMBL/GenBank/DDBJ whole genome shotgun (WGS) entry which is preliminary data.</text>
</comment>
<dbReference type="EMBL" id="JAGSOY010000058">
    <property type="protein sequence ID" value="MBU2713024.1"/>
    <property type="molecule type" value="Genomic_DNA"/>
</dbReference>
<organism evidence="1 2">
    <name type="scientific">Zooshikella harenae</name>
    <dbReference type="NCBI Taxonomy" id="2827238"/>
    <lineage>
        <taxon>Bacteria</taxon>
        <taxon>Pseudomonadati</taxon>
        <taxon>Pseudomonadota</taxon>
        <taxon>Gammaproteobacteria</taxon>
        <taxon>Oceanospirillales</taxon>
        <taxon>Zooshikellaceae</taxon>
        <taxon>Zooshikella</taxon>
    </lineage>
</organism>
<proteinExistence type="predicted"/>
<evidence type="ECO:0000313" key="2">
    <source>
        <dbReference type="Proteomes" id="UP000690515"/>
    </source>
</evidence>
<protein>
    <submittedName>
        <fullName evidence="1">Uncharacterized protein</fullName>
    </submittedName>
</protein>
<dbReference type="RefSeq" id="WP_215821247.1">
    <property type="nucleotide sequence ID" value="NZ_JAGSOY010000058.1"/>
</dbReference>
<accession>A0ABS5ZG91</accession>
<evidence type="ECO:0000313" key="1">
    <source>
        <dbReference type="EMBL" id="MBU2713024.1"/>
    </source>
</evidence>
<name>A0ABS5ZG91_9GAMM</name>